<dbReference type="EC" id="1.1.1.3" evidence="4"/>
<keyword evidence="14" id="KW-1185">Reference proteome</keyword>
<sequence>MVAPLRLGLAGLGTVGIGVVKIVQRHADLITTRTGRPVVITAVSARDRQKNRDADLSAYAWETDPVALAQRDDVDVFIEVMGGHDGPARAATEAAIAAGKDVVTANKALLAHHGQALAEAAEAAGRVIRFEAAVAGGIPVIKALTEGLAANGIKRVMGVMNGTCNYILTRMQSAGLPYEVVFEEARQLGYLEADPNLDVGGIDAGHKLSLLAAIAFGTKVSFDAVELEGIGAVSIDDIRHAEDMGYRIKLLGVAQLSGRGLEQRMTPCLVPSASPLGQLQGGTNMVVLEGDSVGQIVLRGPGAGEGPTASAVMADVLDIARGIRLPTFGQPAATLATPIAAKSATPAPYYLRMTLLDKPGALAKIATCLGEAGISIDQMRQINQPGDEDDDAIVLFVTHKAAPADISHALSHFAATGVLVGDPVAIRIEEV</sequence>
<evidence type="ECO:0000256" key="5">
    <source>
        <dbReference type="ARBA" id="ARBA00013376"/>
    </source>
</evidence>
<keyword evidence="6" id="KW-0028">Amino-acid biosynthesis</keyword>
<evidence type="ECO:0000256" key="6">
    <source>
        <dbReference type="ARBA" id="ARBA00022605"/>
    </source>
</evidence>
<dbReference type="Gene3D" id="3.40.50.720">
    <property type="entry name" value="NAD(P)-binding Rossmann-like Domain"/>
    <property type="match status" value="1"/>
</dbReference>
<evidence type="ECO:0000259" key="12">
    <source>
        <dbReference type="PROSITE" id="PS51671"/>
    </source>
</evidence>
<evidence type="ECO:0000256" key="9">
    <source>
        <dbReference type="ARBA" id="ARBA00023167"/>
    </source>
</evidence>
<dbReference type="Proteomes" id="UP000679352">
    <property type="component" value="Chromosome"/>
</dbReference>
<protein>
    <recommendedName>
        <fullName evidence="5">Homoserine dehydrogenase</fullName>
        <ecNumber evidence="4">1.1.1.3</ecNumber>
    </recommendedName>
</protein>
<dbReference type="NCBIfam" id="NF004976">
    <property type="entry name" value="PRK06349.1"/>
    <property type="match status" value="1"/>
</dbReference>
<dbReference type="Pfam" id="PF03447">
    <property type="entry name" value="NAD_binding_3"/>
    <property type="match status" value="1"/>
</dbReference>
<dbReference type="AlphaFoldDB" id="A0A975P9D8"/>
<reference evidence="13" key="1">
    <citation type="submission" date="2021-06" db="EMBL/GenBank/DDBJ databases">
        <title>Direct submission.</title>
        <authorList>
            <person name="Lee C.-S."/>
            <person name="Jin L."/>
        </authorList>
    </citation>
    <scope>NUCLEOTIDE SEQUENCE</scope>
    <source>
        <strain evidence="13">Con5</strain>
    </source>
</reference>
<evidence type="ECO:0000256" key="1">
    <source>
        <dbReference type="ARBA" id="ARBA00005056"/>
    </source>
</evidence>
<dbReference type="InterPro" id="IPR016204">
    <property type="entry name" value="HDH"/>
</dbReference>
<comment type="pathway">
    <text evidence="1">Amino-acid biosynthesis; L-threonine biosynthesis; L-threonine from L-aspartate: step 3/5.</text>
</comment>
<dbReference type="GO" id="GO:0009086">
    <property type="term" value="P:methionine biosynthetic process"/>
    <property type="evidence" value="ECO:0007669"/>
    <property type="project" value="UniProtKB-KW"/>
</dbReference>
<dbReference type="PROSITE" id="PS51671">
    <property type="entry name" value="ACT"/>
    <property type="match status" value="1"/>
</dbReference>
<dbReference type="PIRSF" id="PIRSF000098">
    <property type="entry name" value="Homoser_dehydrog"/>
    <property type="match status" value="1"/>
</dbReference>
<name>A0A975P9D8_9RHOB</name>
<dbReference type="PANTHER" id="PTHR43331">
    <property type="entry name" value="HOMOSERINE DEHYDROGENASE"/>
    <property type="match status" value="1"/>
</dbReference>
<evidence type="ECO:0000256" key="4">
    <source>
        <dbReference type="ARBA" id="ARBA00013213"/>
    </source>
</evidence>
<evidence type="ECO:0000313" key="13">
    <source>
        <dbReference type="EMBL" id="QWK91201.1"/>
    </source>
</evidence>
<feature type="active site" description="Proton donor" evidence="10">
    <location>
        <position position="207"/>
    </location>
</feature>
<evidence type="ECO:0000256" key="7">
    <source>
        <dbReference type="ARBA" id="ARBA00022697"/>
    </source>
</evidence>
<dbReference type="PANTHER" id="PTHR43331:SF1">
    <property type="entry name" value="HOMOSERINE DEHYDROGENASE"/>
    <property type="match status" value="1"/>
</dbReference>
<keyword evidence="8" id="KW-0560">Oxidoreductase</keyword>
<comment type="similarity">
    <text evidence="3">Belongs to the homoserine dehydrogenase family.</text>
</comment>
<organism evidence="13 14">
    <name type="scientific">Gemmobacter fulvus</name>
    <dbReference type="NCBI Taxonomy" id="2840474"/>
    <lineage>
        <taxon>Bacteria</taxon>
        <taxon>Pseudomonadati</taxon>
        <taxon>Pseudomonadota</taxon>
        <taxon>Alphaproteobacteria</taxon>
        <taxon>Rhodobacterales</taxon>
        <taxon>Paracoccaceae</taxon>
        <taxon>Gemmobacter</taxon>
    </lineage>
</organism>
<keyword evidence="9" id="KW-0486">Methionine biosynthesis</keyword>
<evidence type="ECO:0000256" key="2">
    <source>
        <dbReference type="ARBA" id="ARBA00005062"/>
    </source>
</evidence>
<evidence type="ECO:0000256" key="10">
    <source>
        <dbReference type="PIRSR" id="PIRSR000098-1"/>
    </source>
</evidence>
<accession>A0A975P9D8</accession>
<dbReference type="SUPFAM" id="SSF55021">
    <property type="entry name" value="ACT-like"/>
    <property type="match status" value="1"/>
</dbReference>
<dbReference type="Pfam" id="PF00742">
    <property type="entry name" value="Homoserine_dh"/>
    <property type="match status" value="1"/>
</dbReference>
<dbReference type="Pfam" id="PF01842">
    <property type="entry name" value="ACT"/>
    <property type="match status" value="1"/>
</dbReference>
<dbReference type="CDD" id="cd04881">
    <property type="entry name" value="ACT_HSDH-Hom"/>
    <property type="match status" value="1"/>
</dbReference>
<dbReference type="RefSeq" id="WP_215503393.1">
    <property type="nucleotide sequence ID" value="NZ_CP076361.1"/>
</dbReference>
<dbReference type="FunFam" id="3.30.360.10:FF:000005">
    <property type="entry name" value="Homoserine dehydrogenase"/>
    <property type="match status" value="1"/>
</dbReference>
<feature type="binding site" evidence="11">
    <location>
        <position position="192"/>
    </location>
    <ligand>
        <name>L-homoserine</name>
        <dbReference type="ChEBI" id="CHEBI:57476"/>
    </ligand>
</feature>
<dbReference type="Gene3D" id="3.30.70.260">
    <property type="match status" value="1"/>
</dbReference>
<dbReference type="SUPFAM" id="SSF51735">
    <property type="entry name" value="NAD(P)-binding Rossmann-fold domains"/>
    <property type="match status" value="1"/>
</dbReference>
<dbReference type="Gene3D" id="3.30.360.10">
    <property type="entry name" value="Dihydrodipicolinate Reductase, domain 2"/>
    <property type="match status" value="1"/>
</dbReference>
<dbReference type="InterPro" id="IPR036291">
    <property type="entry name" value="NAD(P)-bd_dom_sf"/>
</dbReference>
<dbReference type="InterPro" id="IPR005106">
    <property type="entry name" value="Asp/hSer_DH_NAD-bd"/>
</dbReference>
<evidence type="ECO:0000256" key="11">
    <source>
        <dbReference type="PIRSR" id="PIRSR000098-2"/>
    </source>
</evidence>
<feature type="domain" description="ACT" evidence="12">
    <location>
        <begin position="350"/>
        <end position="427"/>
    </location>
</feature>
<dbReference type="GO" id="GO:0004412">
    <property type="term" value="F:homoserine dehydrogenase activity"/>
    <property type="evidence" value="ECO:0007669"/>
    <property type="project" value="UniProtKB-EC"/>
</dbReference>
<proteinExistence type="inferred from homology"/>
<dbReference type="KEGG" id="gfu:KM031_04695"/>
<feature type="binding site" evidence="11">
    <location>
        <position position="107"/>
    </location>
    <ligand>
        <name>NADPH</name>
        <dbReference type="ChEBI" id="CHEBI:57783"/>
    </ligand>
</feature>
<dbReference type="InterPro" id="IPR045865">
    <property type="entry name" value="ACT-like_dom_sf"/>
</dbReference>
<keyword evidence="7" id="KW-0791">Threonine biosynthesis</keyword>
<keyword evidence="11" id="KW-0521">NADP</keyword>
<evidence type="ECO:0000313" key="14">
    <source>
        <dbReference type="Proteomes" id="UP000679352"/>
    </source>
</evidence>
<dbReference type="GO" id="GO:0050661">
    <property type="term" value="F:NADP binding"/>
    <property type="evidence" value="ECO:0007669"/>
    <property type="project" value="InterPro"/>
</dbReference>
<dbReference type="EMBL" id="CP076361">
    <property type="protein sequence ID" value="QWK91201.1"/>
    <property type="molecule type" value="Genomic_DNA"/>
</dbReference>
<dbReference type="GO" id="GO:0009088">
    <property type="term" value="P:threonine biosynthetic process"/>
    <property type="evidence" value="ECO:0007669"/>
    <property type="project" value="UniProtKB-KW"/>
</dbReference>
<comment type="pathway">
    <text evidence="2">Amino-acid biosynthesis; L-methionine biosynthesis via de novo pathway; L-homoserine from L-aspartate: step 3/3.</text>
</comment>
<dbReference type="InterPro" id="IPR001342">
    <property type="entry name" value="HDH_cat"/>
</dbReference>
<evidence type="ECO:0000256" key="3">
    <source>
        <dbReference type="ARBA" id="ARBA00006753"/>
    </source>
</evidence>
<dbReference type="SUPFAM" id="SSF55347">
    <property type="entry name" value="Glyceraldehyde-3-phosphate dehydrogenase-like, C-terminal domain"/>
    <property type="match status" value="1"/>
</dbReference>
<dbReference type="InterPro" id="IPR002912">
    <property type="entry name" value="ACT_dom"/>
</dbReference>
<gene>
    <name evidence="13" type="ORF">KM031_04695</name>
</gene>
<evidence type="ECO:0000256" key="8">
    <source>
        <dbReference type="ARBA" id="ARBA00023002"/>
    </source>
</evidence>